<feature type="active site" description="Electrophile" evidence="7">
    <location>
        <position position="97"/>
    </location>
</feature>
<dbReference type="GO" id="GO:0019563">
    <property type="term" value="P:glycerol catabolic process"/>
    <property type="evidence" value="ECO:0007669"/>
    <property type="project" value="TreeGrafter"/>
</dbReference>
<dbReference type="NCBIfam" id="TIGR00419">
    <property type="entry name" value="tim"/>
    <property type="match status" value="1"/>
</dbReference>
<name>A0A1G7JJT3_9BACT</name>
<proteinExistence type="inferred from homology"/>
<dbReference type="PROSITE" id="PS51440">
    <property type="entry name" value="TIM_2"/>
    <property type="match status" value="1"/>
</dbReference>
<comment type="catalytic activity">
    <reaction evidence="7 8">
        <text>D-glyceraldehyde 3-phosphate = dihydroxyacetone phosphate</text>
        <dbReference type="Rhea" id="RHEA:18585"/>
        <dbReference type="ChEBI" id="CHEBI:57642"/>
        <dbReference type="ChEBI" id="CHEBI:59776"/>
        <dbReference type="EC" id="5.3.1.1"/>
    </reaction>
</comment>
<dbReference type="GO" id="GO:0006096">
    <property type="term" value="P:glycolytic process"/>
    <property type="evidence" value="ECO:0007669"/>
    <property type="project" value="UniProtKB-UniRule"/>
</dbReference>
<evidence type="ECO:0000256" key="6">
    <source>
        <dbReference type="ARBA" id="ARBA00023235"/>
    </source>
</evidence>
<feature type="binding site" evidence="7">
    <location>
        <begin position="11"/>
        <end position="13"/>
    </location>
    <ligand>
        <name>substrate</name>
    </ligand>
</feature>
<evidence type="ECO:0000256" key="3">
    <source>
        <dbReference type="ARBA" id="ARBA00022432"/>
    </source>
</evidence>
<protein>
    <recommendedName>
        <fullName evidence="7 8">Triosephosphate isomerase</fullName>
        <shortName evidence="7">TIM</shortName>
        <shortName evidence="7">TPI</shortName>
        <ecNumber evidence="7 8">5.3.1.1</ecNumber>
    </recommendedName>
    <alternativeName>
        <fullName evidence="7">Triose-phosphate isomerase</fullName>
    </alternativeName>
</protein>
<dbReference type="PROSITE" id="PS00171">
    <property type="entry name" value="TIM_1"/>
    <property type="match status" value="1"/>
</dbReference>
<sequence length="253" mass="27822">MSTRKKIIAGNWKMYKTPRESLEFLNAFLPKVHDHERDEIIIFPTATSLSTVIDRVRGTHLRAGAQTMHWLNEGPYTGQTSPNMLTSIGATHVLLGHSERRLYANETYEHVNLKIKAAIAHDLIPVLCLGELLVDRQGGFTRDIIMAQMGAALSNIPTENAKQIVIAYEPVWAIGTGSTASPEIANEVHSIIRSQLEWVFNAEIANNTRILYGGSVKPENSAALLTQPDIDGLLVGGASLDPACFAKIVHTKY</sequence>
<dbReference type="GO" id="GO:0004807">
    <property type="term" value="F:triose-phosphate isomerase activity"/>
    <property type="evidence" value="ECO:0007669"/>
    <property type="project" value="UniProtKB-UniRule"/>
</dbReference>
<evidence type="ECO:0000256" key="5">
    <source>
        <dbReference type="ARBA" id="ARBA00023152"/>
    </source>
</evidence>
<feature type="binding site" evidence="7">
    <location>
        <begin position="236"/>
        <end position="237"/>
    </location>
    <ligand>
        <name>substrate</name>
    </ligand>
</feature>
<accession>A0A1G7JJT3</accession>
<keyword evidence="10" id="KW-1185">Reference proteome</keyword>
<evidence type="ECO:0000256" key="2">
    <source>
        <dbReference type="ARBA" id="ARBA00007422"/>
    </source>
</evidence>
<keyword evidence="6 7" id="KW-0413">Isomerase</keyword>
<keyword evidence="4 7" id="KW-0963">Cytoplasm</keyword>
<evidence type="ECO:0000256" key="7">
    <source>
        <dbReference type="HAMAP-Rule" id="MF_00147"/>
    </source>
</evidence>
<dbReference type="Pfam" id="PF00121">
    <property type="entry name" value="TIM"/>
    <property type="match status" value="1"/>
</dbReference>
<dbReference type="InterPro" id="IPR020861">
    <property type="entry name" value="Triosephosphate_isomerase_AS"/>
</dbReference>
<dbReference type="PANTHER" id="PTHR21139">
    <property type="entry name" value="TRIOSEPHOSPHATE ISOMERASE"/>
    <property type="match status" value="1"/>
</dbReference>
<keyword evidence="3 7" id="KW-0312">Gluconeogenesis</keyword>
<feature type="binding site" evidence="7">
    <location>
        <position position="215"/>
    </location>
    <ligand>
        <name>substrate</name>
    </ligand>
</feature>
<dbReference type="CDD" id="cd00311">
    <property type="entry name" value="TIM"/>
    <property type="match status" value="1"/>
</dbReference>
<dbReference type="InterPro" id="IPR000652">
    <property type="entry name" value="Triosephosphate_isomerase"/>
</dbReference>
<evidence type="ECO:0000256" key="8">
    <source>
        <dbReference type="RuleBase" id="RU363013"/>
    </source>
</evidence>
<reference evidence="9 10" key="1">
    <citation type="submission" date="2016-10" db="EMBL/GenBank/DDBJ databases">
        <authorList>
            <person name="de Groot N.N."/>
        </authorList>
    </citation>
    <scope>NUCLEOTIDE SEQUENCE [LARGE SCALE GENOMIC DNA]</scope>
    <source>
        <strain evidence="9 10">GAS232</strain>
    </source>
</reference>
<evidence type="ECO:0000256" key="1">
    <source>
        <dbReference type="ARBA" id="ARBA00004680"/>
    </source>
</evidence>
<dbReference type="Proteomes" id="UP000182427">
    <property type="component" value="Chromosome I"/>
</dbReference>
<dbReference type="GO" id="GO:0046166">
    <property type="term" value="P:glyceraldehyde-3-phosphate biosynthetic process"/>
    <property type="evidence" value="ECO:0007669"/>
    <property type="project" value="TreeGrafter"/>
</dbReference>
<comment type="subunit">
    <text evidence="7 8">Homodimer.</text>
</comment>
<comment type="pathway">
    <text evidence="1 7 8">Carbohydrate degradation; glycolysis; D-glyceraldehyde 3-phosphate from glycerone phosphate: step 1/1.</text>
</comment>
<dbReference type="GO" id="GO:0005829">
    <property type="term" value="C:cytosol"/>
    <property type="evidence" value="ECO:0007669"/>
    <property type="project" value="TreeGrafter"/>
</dbReference>
<dbReference type="InterPro" id="IPR035990">
    <property type="entry name" value="TIM_sf"/>
</dbReference>
<dbReference type="InterPro" id="IPR022896">
    <property type="entry name" value="TrioseP_Isoase_bac/euk"/>
</dbReference>
<dbReference type="UniPathway" id="UPA00138"/>
<dbReference type="RefSeq" id="WP_269456839.1">
    <property type="nucleotide sequence ID" value="NZ_LT629690.1"/>
</dbReference>
<dbReference type="Gene3D" id="3.20.20.70">
    <property type="entry name" value="Aldolase class I"/>
    <property type="match status" value="1"/>
</dbReference>
<comment type="similarity">
    <text evidence="2 7 8">Belongs to the triosephosphate isomerase family.</text>
</comment>
<comment type="function">
    <text evidence="7">Involved in the gluconeogenesis. Catalyzes stereospecifically the conversion of dihydroxyacetone phosphate (DHAP) to D-glyceraldehyde-3-phosphate (G3P).</text>
</comment>
<evidence type="ECO:0000313" key="10">
    <source>
        <dbReference type="Proteomes" id="UP000182427"/>
    </source>
</evidence>
<dbReference type="GO" id="GO:0006094">
    <property type="term" value="P:gluconeogenesis"/>
    <property type="evidence" value="ECO:0007669"/>
    <property type="project" value="UniProtKB-UniRule"/>
</dbReference>
<feature type="binding site" evidence="7">
    <location>
        <position position="175"/>
    </location>
    <ligand>
        <name>substrate</name>
    </ligand>
</feature>
<comment type="subcellular location">
    <subcellularLocation>
        <location evidence="7 8">Cytoplasm</location>
    </subcellularLocation>
</comment>
<evidence type="ECO:0000313" key="9">
    <source>
        <dbReference type="EMBL" id="SDF25153.1"/>
    </source>
</evidence>
<keyword evidence="5 7" id="KW-0324">Glycolysis</keyword>
<comment type="pathway">
    <text evidence="7 8">Carbohydrate biosynthesis; gluconeogenesis.</text>
</comment>
<feature type="active site" description="Proton acceptor" evidence="7">
    <location>
        <position position="169"/>
    </location>
</feature>
<dbReference type="EC" id="5.3.1.1" evidence="7 8"/>
<dbReference type="AlphaFoldDB" id="A0A1G7JJT3"/>
<dbReference type="PANTHER" id="PTHR21139:SF42">
    <property type="entry name" value="TRIOSEPHOSPHATE ISOMERASE"/>
    <property type="match status" value="1"/>
</dbReference>
<dbReference type="FunFam" id="3.20.20.70:FF:000016">
    <property type="entry name" value="Triosephosphate isomerase"/>
    <property type="match status" value="1"/>
</dbReference>
<dbReference type="SUPFAM" id="SSF51351">
    <property type="entry name" value="Triosephosphate isomerase (TIM)"/>
    <property type="match status" value="1"/>
</dbReference>
<organism evidence="9 10">
    <name type="scientific">Terriglobus roseus</name>
    <dbReference type="NCBI Taxonomy" id="392734"/>
    <lineage>
        <taxon>Bacteria</taxon>
        <taxon>Pseudomonadati</taxon>
        <taxon>Acidobacteriota</taxon>
        <taxon>Terriglobia</taxon>
        <taxon>Terriglobales</taxon>
        <taxon>Acidobacteriaceae</taxon>
        <taxon>Terriglobus</taxon>
    </lineage>
</organism>
<evidence type="ECO:0000256" key="4">
    <source>
        <dbReference type="ARBA" id="ARBA00022490"/>
    </source>
</evidence>
<dbReference type="InterPro" id="IPR013785">
    <property type="entry name" value="Aldolase_TIM"/>
</dbReference>
<gene>
    <name evidence="7" type="primary">tpiA</name>
    <name evidence="9" type="ORF">SAMN05444167_1846</name>
</gene>
<dbReference type="EMBL" id="LT629690">
    <property type="protein sequence ID" value="SDF25153.1"/>
    <property type="molecule type" value="Genomic_DNA"/>
</dbReference>
<dbReference type="HAMAP" id="MF_00147_B">
    <property type="entry name" value="TIM_B"/>
    <property type="match status" value="1"/>
</dbReference>
<dbReference type="UniPathway" id="UPA00109">
    <property type="reaction ID" value="UER00189"/>
</dbReference>